<gene>
    <name evidence="3" type="ORF">LEA_05318</name>
</gene>
<name>K1UUE2_9ZZZZ</name>
<dbReference type="EMBL" id="AJWY01003475">
    <property type="protein sequence ID" value="EKC75246.1"/>
    <property type="molecule type" value="Genomic_DNA"/>
</dbReference>
<dbReference type="InterPro" id="IPR046947">
    <property type="entry name" value="LytR-like"/>
</dbReference>
<dbReference type="AlphaFoldDB" id="K1UUE2"/>
<evidence type="ECO:0000259" key="2">
    <source>
        <dbReference type="PROSITE" id="PS50930"/>
    </source>
</evidence>
<protein>
    <submittedName>
        <fullName evidence="3">Response regulator of the LytR/AlgR family</fullName>
    </submittedName>
</protein>
<dbReference type="SUPFAM" id="SSF52172">
    <property type="entry name" value="CheY-like"/>
    <property type="match status" value="1"/>
</dbReference>
<evidence type="ECO:0000313" key="3">
    <source>
        <dbReference type="EMBL" id="EKC75246.1"/>
    </source>
</evidence>
<organism evidence="3">
    <name type="scientific">human gut metagenome</name>
    <dbReference type="NCBI Taxonomy" id="408170"/>
    <lineage>
        <taxon>unclassified sequences</taxon>
        <taxon>metagenomes</taxon>
        <taxon>organismal metagenomes</taxon>
    </lineage>
</organism>
<comment type="caution">
    <text evidence="3">The sequence shown here is derived from an EMBL/GenBank/DDBJ whole genome shotgun (WGS) entry which is preliminary data.</text>
</comment>
<dbReference type="GO" id="GO:0003677">
    <property type="term" value="F:DNA binding"/>
    <property type="evidence" value="ECO:0007669"/>
    <property type="project" value="InterPro"/>
</dbReference>
<dbReference type="Pfam" id="PF04397">
    <property type="entry name" value="LytTR"/>
    <property type="match status" value="1"/>
</dbReference>
<dbReference type="InterPro" id="IPR007492">
    <property type="entry name" value="LytTR_DNA-bd_dom"/>
</dbReference>
<dbReference type="GO" id="GO:0000156">
    <property type="term" value="F:phosphorelay response regulator activity"/>
    <property type="evidence" value="ECO:0007669"/>
    <property type="project" value="InterPro"/>
</dbReference>
<accession>K1UUE2</accession>
<dbReference type="Pfam" id="PF00072">
    <property type="entry name" value="Response_reg"/>
    <property type="match status" value="1"/>
</dbReference>
<dbReference type="Gene3D" id="3.40.50.2300">
    <property type="match status" value="1"/>
</dbReference>
<dbReference type="Gene3D" id="2.40.50.1020">
    <property type="entry name" value="LytTr DNA-binding domain"/>
    <property type="match status" value="1"/>
</dbReference>
<proteinExistence type="predicted"/>
<dbReference type="PROSITE" id="PS50930">
    <property type="entry name" value="HTH_LYTTR"/>
    <property type="match status" value="1"/>
</dbReference>
<evidence type="ECO:0000259" key="1">
    <source>
        <dbReference type="PROSITE" id="PS50110"/>
    </source>
</evidence>
<dbReference type="PANTHER" id="PTHR37299:SF1">
    <property type="entry name" value="STAGE 0 SPORULATION PROTEIN A HOMOLOG"/>
    <property type="match status" value="1"/>
</dbReference>
<dbReference type="SMART" id="SM00448">
    <property type="entry name" value="REC"/>
    <property type="match status" value="1"/>
</dbReference>
<dbReference type="PANTHER" id="PTHR37299">
    <property type="entry name" value="TRANSCRIPTIONAL REGULATOR-RELATED"/>
    <property type="match status" value="1"/>
</dbReference>
<dbReference type="InterPro" id="IPR011006">
    <property type="entry name" value="CheY-like_superfamily"/>
</dbReference>
<feature type="domain" description="HTH LytTR-type" evidence="2">
    <location>
        <begin position="161"/>
        <end position="252"/>
    </location>
</feature>
<dbReference type="SMART" id="SM00850">
    <property type="entry name" value="LytTR"/>
    <property type="match status" value="1"/>
</dbReference>
<reference evidence="3" key="1">
    <citation type="journal article" date="2013" name="Environ. Microbiol.">
        <title>Microbiota from the distal guts of lean and obese adolescents exhibit partial functional redundancy besides clear differences in community structure.</title>
        <authorList>
            <person name="Ferrer M."/>
            <person name="Ruiz A."/>
            <person name="Lanza F."/>
            <person name="Haange S.B."/>
            <person name="Oberbach A."/>
            <person name="Till H."/>
            <person name="Bargiela R."/>
            <person name="Campoy C."/>
            <person name="Segura M.T."/>
            <person name="Richter M."/>
            <person name="von Bergen M."/>
            <person name="Seifert J."/>
            <person name="Suarez A."/>
        </authorList>
    </citation>
    <scope>NUCLEOTIDE SEQUENCE</scope>
</reference>
<dbReference type="InterPro" id="IPR001789">
    <property type="entry name" value="Sig_transdc_resp-reg_receiver"/>
</dbReference>
<sequence>MFAADARKHTPGKNAEKENFSMRILVCDDDAAFAGQLAEKIEAIVKPQMPRSTVDCATDAAQLRALPLAKYDLAFLDIDMGPLNGVDLARRLHELRPDMLLIFVTNYVEYSLQGYEVQAFRYLLKAEMPQKLERYVQQALTAYRKTRDTVRIFCDGEDVELQPQQILYAEMSARKVCLHLQGADRALLYTTATMADLADLLENHGFVRTHKSVLVNMEHIRDLQSTRLYLRDGTELPVSSHTASAVRKIYTQWRSAKKWVIG</sequence>
<feature type="domain" description="Response regulatory" evidence="1">
    <location>
        <begin position="23"/>
        <end position="140"/>
    </location>
</feature>
<dbReference type="PROSITE" id="PS50110">
    <property type="entry name" value="RESPONSE_REGULATORY"/>
    <property type="match status" value="1"/>
</dbReference>